<comment type="caution">
    <text evidence="7">The sequence shown here is derived from an EMBL/GenBank/DDBJ whole genome shotgun (WGS) entry which is preliminary data.</text>
</comment>
<dbReference type="Proteomes" id="UP000324133">
    <property type="component" value="Unassembled WGS sequence"/>
</dbReference>
<dbReference type="GO" id="GO:0004519">
    <property type="term" value="F:endonuclease activity"/>
    <property type="evidence" value="ECO:0007669"/>
    <property type="project" value="UniProtKB-KW"/>
</dbReference>
<keyword evidence="4" id="KW-0378">Hydrolase</keyword>
<sequence length="346" mass="39926">MFYSRIVKVTLILGIILNSSVSGYSWGFFGHKVIQQLAIYGLPKSMQPFFHRNMAHLVETSVRPDERRNTDPQEAPRHFIDLEAFGENPLEHVPHSYNAAATKYNADTLQKYGVVPWQVIKIKDRLTQAFYRKDKDSILFYSADLAHYLQDAHVPLHTSLNHDGQLTGQTGLHSLWESKLPEQNLAHYNLRHEKAQYLKNPEEEIWNVIRASHQLVPQLLAVEKQVSQNFTEATKYTTSERNGRTRKNYTDAFATAYNQALGTMVQDRMRASAEKTAAFWYTCWVDGGKPELSELLSTPRTKEETKQLKQELKSWKKGTLQEKDLLLTKIKLSLMNVVKWINESYA</sequence>
<evidence type="ECO:0000256" key="3">
    <source>
        <dbReference type="ARBA" id="ARBA00022759"/>
    </source>
</evidence>
<keyword evidence="5" id="KW-1015">Disulfide bond</keyword>
<dbReference type="CDD" id="cd10981">
    <property type="entry name" value="ZnPC_S1P1"/>
    <property type="match status" value="1"/>
</dbReference>
<evidence type="ECO:0008006" key="9">
    <source>
        <dbReference type="Google" id="ProtNLM"/>
    </source>
</evidence>
<gene>
    <name evidence="7" type="ORF">FOA19_00400</name>
</gene>
<dbReference type="GO" id="GO:0046872">
    <property type="term" value="F:metal ion binding"/>
    <property type="evidence" value="ECO:0007669"/>
    <property type="project" value="UniProtKB-KW"/>
</dbReference>
<dbReference type="InterPro" id="IPR008947">
    <property type="entry name" value="PLipase_C/P1_nuclease_dom_sf"/>
</dbReference>
<dbReference type="OrthoDB" id="267579at2"/>
<evidence type="ECO:0000256" key="2">
    <source>
        <dbReference type="ARBA" id="ARBA00022723"/>
    </source>
</evidence>
<name>A0A5B6TFL6_9BACT</name>
<dbReference type="Pfam" id="PF02265">
    <property type="entry name" value="S1-P1_nuclease"/>
    <property type="match status" value="1"/>
</dbReference>
<evidence type="ECO:0000256" key="5">
    <source>
        <dbReference type="ARBA" id="ARBA00023157"/>
    </source>
</evidence>
<dbReference type="Gene3D" id="1.10.575.10">
    <property type="entry name" value="P1 Nuclease"/>
    <property type="match status" value="1"/>
</dbReference>
<accession>A0A5B6TFL6</accession>
<proteinExistence type="predicted"/>
<evidence type="ECO:0000313" key="8">
    <source>
        <dbReference type="Proteomes" id="UP000324133"/>
    </source>
</evidence>
<keyword evidence="1" id="KW-0540">Nuclease</keyword>
<organism evidence="7 8">
    <name type="scientific">Rufibacter hautae</name>
    <dbReference type="NCBI Taxonomy" id="2595005"/>
    <lineage>
        <taxon>Bacteria</taxon>
        <taxon>Pseudomonadati</taxon>
        <taxon>Bacteroidota</taxon>
        <taxon>Cytophagia</taxon>
        <taxon>Cytophagales</taxon>
        <taxon>Hymenobacteraceae</taxon>
        <taxon>Rufibacter</taxon>
    </lineage>
</organism>
<dbReference type="EMBL" id="VKKY01000001">
    <property type="protein sequence ID" value="KAA3439181.1"/>
    <property type="molecule type" value="Genomic_DNA"/>
</dbReference>
<evidence type="ECO:0000256" key="6">
    <source>
        <dbReference type="ARBA" id="ARBA00023180"/>
    </source>
</evidence>
<evidence type="ECO:0000256" key="4">
    <source>
        <dbReference type="ARBA" id="ARBA00022801"/>
    </source>
</evidence>
<keyword evidence="2" id="KW-0479">Metal-binding</keyword>
<dbReference type="GO" id="GO:0016788">
    <property type="term" value="F:hydrolase activity, acting on ester bonds"/>
    <property type="evidence" value="ECO:0007669"/>
    <property type="project" value="InterPro"/>
</dbReference>
<dbReference type="InterPro" id="IPR003154">
    <property type="entry name" value="S1/P1nuclease"/>
</dbReference>
<dbReference type="GO" id="GO:0003676">
    <property type="term" value="F:nucleic acid binding"/>
    <property type="evidence" value="ECO:0007669"/>
    <property type="project" value="InterPro"/>
</dbReference>
<keyword evidence="6" id="KW-0325">Glycoprotein</keyword>
<dbReference type="GO" id="GO:0006308">
    <property type="term" value="P:DNA catabolic process"/>
    <property type="evidence" value="ECO:0007669"/>
    <property type="project" value="InterPro"/>
</dbReference>
<evidence type="ECO:0000256" key="1">
    <source>
        <dbReference type="ARBA" id="ARBA00022722"/>
    </source>
</evidence>
<dbReference type="AlphaFoldDB" id="A0A5B6TFL6"/>
<protein>
    <recommendedName>
        <fullName evidence="9">S1/P1 Nuclease</fullName>
    </recommendedName>
</protein>
<keyword evidence="8" id="KW-1185">Reference proteome</keyword>
<dbReference type="SUPFAM" id="SSF48537">
    <property type="entry name" value="Phospholipase C/P1 nuclease"/>
    <property type="match status" value="1"/>
</dbReference>
<reference evidence="7 8" key="1">
    <citation type="submission" date="2019-07" db="EMBL/GenBank/DDBJ databases">
        <title>Rufibacter sp. nov., isolated from lake sediment.</title>
        <authorList>
            <person name="Qu J.-H."/>
        </authorList>
    </citation>
    <scope>NUCLEOTIDE SEQUENCE [LARGE SCALE GENOMIC DNA]</scope>
    <source>
        <strain evidence="7 8">NBS58-1</strain>
    </source>
</reference>
<keyword evidence="3" id="KW-0255">Endonuclease</keyword>
<dbReference type="RefSeq" id="WP_149088826.1">
    <property type="nucleotide sequence ID" value="NZ_VKKY01000001.1"/>
</dbReference>
<evidence type="ECO:0000313" key="7">
    <source>
        <dbReference type="EMBL" id="KAA3439181.1"/>
    </source>
</evidence>